<evidence type="ECO:0000259" key="2">
    <source>
        <dbReference type="Pfam" id="PF01757"/>
    </source>
</evidence>
<feature type="transmembrane region" description="Helical" evidence="1">
    <location>
        <begin position="283"/>
        <end position="302"/>
    </location>
</feature>
<keyword evidence="3" id="KW-0808">Transferase</keyword>
<name>A0A1H8RUM6_9ACTN</name>
<feature type="transmembrane region" description="Helical" evidence="1">
    <location>
        <begin position="80"/>
        <end position="100"/>
    </location>
</feature>
<dbReference type="PANTHER" id="PTHR23028">
    <property type="entry name" value="ACETYLTRANSFERASE"/>
    <property type="match status" value="1"/>
</dbReference>
<organism evidence="3 4">
    <name type="scientific">Trujillonella endophytica</name>
    <dbReference type="NCBI Taxonomy" id="673521"/>
    <lineage>
        <taxon>Bacteria</taxon>
        <taxon>Bacillati</taxon>
        <taxon>Actinomycetota</taxon>
        <taxon>Actinomycetes</taxon>
        <taxon>Geodermatophilales</taxon>
        <taxon>Geodermatophilaceae</taxon>
        <taxon>Trujillonella</taxon>
    </lineage>
</organism>
<feature type="transmembrane region" description="Helical" evidence="1">
    <location>
        <begin position="358"/>
        <end position="384"/>
    </location>
</feature>
<feature type="domain" description="Acyltransferase 3" evidence="2">
    <location>
        <begin position="47"/>
        <end position="410"/>
    </location>
</feature>
<gene>
    <name evidence="3" type="ORF">SAMN05660991_01347</name>
</gene>
<keyword evidence="3" id="KW-0378">Hydrolase</keyword>
<dbReference type="InterPro" id="IPR002656">
    <property type="entry name" value="Acyl_transf_3_dom"/>
</dbReference>
<dbReference type="Pfam" id="PF01757">
    <property type="entry name" value="Acyl_transf_3"/>
    <property type="match status" value="1"/>
</dbReference>
<evidence type="ECO:0000313" key="4">
    <source>
        <dbReference type="Proteomes" id="UP000198960"/>
    </source>
</evidence>
<accession>A0A1H8RUM6</accession>
<feature type="transmembrane region" description="Helical" evidence="1">
    <location>
        <begin position="121"/>
        <end position="142"/>
    </location>
</feature>
<keyword evidence="1" id="KW-0472">Membrane</keyword>
<dbReference type="GO" id="GO:0016020">
    <property type="term" value="C:membrane"/>
    <property type="evidence" value="ECO:0007669"/>
    <property type="project" value="TreeGrafter"/>
</dbReference>
<feature type="transmembrane region" description="Helical" evidence="1">
    <location>
        <begin position="396"/>
        <end position="420"/>
    </location>
</feature>
<feature type="transmembrane region" description="Helical" evidence="1">
    <location>
        <begin position="192"/>
        <end position="209"/>
    </location>
</feature>
<dbReference type="Proteomes" id="UP000198960">
    <property type="component" value="Unassembled WGS sequence"/>
</dbReference>
<protein>
    <submittedName>
        <fullName evidence="3">Peptidoglycan/LPS O-acetylase OafA/YrhL, contains acyltransferase and SGNH-hydrolase domains</fullName>
    </submittedName>
</protein>
<dbReference type="RefSeq" id="WP_091941392.1">
    <property type="nucleotide sequence ID" value="NZ_FOEE01000003.1"/>
</dbReference>
<keyword evidence="1" id="KW-0812">Transmembrane</keyword>
<proteinExistence type="predicted"/>
<dbReference type="GO" id="GO:0016787">
    <property type="term" value="F:hydrolase activity"/>
    <property type="evidence" value="ECO:0007669"/>
    <property type="project" value="UniProtKB-KW"/>
</dbReference>
<dbReference type="PANTHER" id="PTHR23028:SF53">
    <property type="entry name" value="ACYL_TRANSF_3 DOMAIN-CONTAINING PROTEIN"/>
    <property type="match status" value="1"/>
</dbReference>
<sequence length="438" mass="48020">MVLTDGLPATLVRHPAPAPVATVAEGAGAGVGATAGAVRGLPRVIPQLTGIRAVAALWVAMFHLRPYLLETFPSSWVLTPLFNVGHLGVDLFFVLSGFILTLTHLDRMVDGWGPRKVGGFLWLRLSRVWPVTVAMLIVYGLYRLIQTWITADGAYAASLDVRRFLMHVLLLQAWGTEHHDWNPIDWSISAEWMAYLAFGVVALGLARAAGVLRTRALVLLAVASLVPMVLVGLSMEDGSDLTWQGDQVASGIVPLRVLSEFFAGAFVALVVQRLARAGRRVPLLLSPGVILVAIVGTIYFLQRFDPVWRPRFGQEWNVNGHSLWGSTESVVVIPLFALLIGSLALSRGPVSRTLSTRLLVWGGKVSFAFYLVHWLFLDIMLFVIDQTAFADAPMSTWRQVLIAGVLVCSVAAGWALYRFVEEPMRKGMRRMLPPSIKV</sequence>
<feature type="transmembrane region" description="Helical" evidence="1">
    <location>
        <begin position="322"/>
        <end position="346"/>
    </location>
</feature>
<dbReference type="InterPro" id="IPR050879">
    <property type="entry name" value="Acyltransferase_3"/>
</dbReference>
<dbReference type="AlphaFoldDB" id="A0A1H8RUM6"/>
<reference evidence="4" key="1">
    <citation type="submission" date="2016-10" db="EMBL/GenBank/DDBJ databases">
        <authorList>
            <person name="Varghese N."/>
            <person name="Submissions S."/>
        </authorList>
    </citation>
    <scope>NUCLEOTIDE SEQUENCE [LARGE SCALE GENOMIC DNA]</scope>
    <source>
        <strain evidence="4">DSM 45413</strain>
    </source>
</reference>
<dbReference type="GO" id="GO:0016747">
    <property type="term" value="F:acyltransferase activity, transferring groups other than amino-acyl groups"/>
    <property type="evidence" value="ECO:0007669"/>
    <property type="project" value="InterPro"/>
</dbReference>
<feature type="transmembrane region" description="Helical" evidence="1">
    <location>
        <begin position="216"/>
        <end position="233"/>
    </location>
</feature>
<keyword evidence="3" id="KW-0012">Acyltransferase</keyword>
<feature type="transmembrane region" description="Helical" evidence="1">
    <location>
        <begin position="49"/>
        <end position="68"/>
    </location>
</feature>
<keyword evidence="4" id="KW-1185">Reference proteome</keyword>
<keyword evidence="1" id="KW-1133">Transmembrane helix</keyword>
<dbReference type="GO" id="GO:0009103">
    <property type="term" value="P:lipopolysaccharide biosynthetic process"/>
    <property type="evidence" value="ECO:0007669"/>
    <property type="project" value="TreeGrafter"/>
</dbReference>
<dbReference type="EMBL" id="FOEE01000003">
    <property type="protein sequence ID" value="SEO70062.1"/>
    <property type="molecule type" value="Genomic_DNA"/>
</dbReference>
<dbReference type="STRING" id="673521.SAMN05660991_01347"/>
<dbReference type="OrthoDB" id="9796461at2"/>
<feature type="transmembrane region" description="Helical" evidence="1">
    <location>
        <begin position="253"/>
        <end position="271"/>
    </location>
</feature>
<evidence type="ECO:0000313" key="3">
    <source>
        <dbReference type="EMBL" id="SEO70062.1"/>
    </source>
</evidence>
<evidence type="ECO:0000256" key="1">
    <source>
        <dbReference type="SAM" id="Phobius"/>
    </source>
</evidence>